<evidence type="ECO:0000313" key="14">
    <source>
        <dbReference type="EMBL" id="SIO43212.1"/>
    </source>
</evidence>
<dbReference type="Pfam" id="PF02518">
    <property type="entry name" value="HATPase_c"/>
    <property type="match status" value="1"/>
</dbReference>
<evidence type="ECO:0000256" key="2">
    <source>
        <dbReference type="ARBA" id="ARBA00004370"/>
    </source>
</evidence>
<dbReference type="SUPFAM" id="SSF47384">
    <property type="entry name" value="Homodimeric domain of signal transducing histidine kinase"/>
    <property type="match status" value="1"/>
</dbReference>
<proteinExistence type="predicted"/>
<dbReference type="Pfam" id="PF00512">
    <property type="entry name" value="HisKA"/>
    <property type="match status" value="1"/>
</dbReference>
<evidence type="ECO:0000256" key="9">
    <source>
        <dbReference type="ARBA" id="ARBA00023012"/>
    </source>
</evidence>
<dbReference type="SMART" id="SM00387">
    <property type="entry name" value="HATPase_c"/>
    <property type="match status" value="1"/>
</dbReference>
<dbReference type="SMART" id="SM00388">
    <property type="entry name" value="HisKA"/>
    <property type="match status" value="1"/>
</dbReference>
<dbReference type="InterPro" id="IPR005467">
    <property type="entry name" value="His_kinase_dom"/>
</dbReference>
<dbReference type="SUPFAM" id="SSF55874">
    <property type="entry name" value="ATPase domain of HSP90 chaperone/DNA topoisomerase II/histidine kinase"/>
    <property type="match status" value="1"/>
</dbReference>
<evidence type="ECO:0000256" key="5">
    <source>
        <dbReference type="ARBA" id="ARBA00022679"/>
    </source>
</evidence>
<feature type="domain" description="Histidine kinase" evidence="12">
    <location>
        <begin position="273"/>
        <end position="489"/>
    </location>
</feature>
<dbReference type="OrthoDB" id="9804645at2"/>
<dbReference type="InterPro" id="IPR003661">
    <property type="entry name" value="HisK_dim/P_dom"/>
</dbReference>
<keyword evidence="8 11" id="KW-1133">Transmembrane helix</keyword>
<dbReference type="SMART" id="SM00304">
    <property type="entry name" value="HAMP"/>
    <property type="match status" value="1"/>
</dbReference>
<dbReference type="PRINTS" id="PR00344">
    <property type="entry name" value="BCTRLSENSOR"/>
</dbReference>
<dbReference type="InterPro" id="IPR036097">
    <property type="entry name" value="HisK_dim/P_sf"/>
</dbReference>
<reference evidence="14 15" key="1">
    <citation type="submission" date="2016-11" db="EMBL/GenBank/DDBJ databases">
        <authorList>
            <person name="Jaros S."/>
            <person name="Januszkiewicz K."/>
            <person name="Wedrychowicz H."/>
        </authorList>
    </citation>
    <scope>NUCLEOTIDE SEQUENCE [LARGE SCALE GENOMIC DNA]</scope>
    <source>
        <strain evidence="14 15">GAS86</strain>
    </source>
</reference>
<dbReference type="InterPro" id="IPR003660">
    <property type="entry name" value="HAMP_dom"/>
</dbReference>
<organism evidence="14 15">
    <name type="scientific">Paraburkholderia phenazinium</name>
    <dbReference type="NCBI Taxonomy" id="60549"/>
    <lineage>
        <taxon>Bacteria</taxon>
        <taxon>Pseudomonadati</taxon>
        <taxon>Pseudomonadota</taxon>
        <taxon>Betaproteobacteria</taxon>
        <taxon>Burkholderiales</taxon>
        <taxon>Burkholderiaceae</taxon>
        <taxon>Paraburkholderia</taxon>
    </lineage>
</organism>
<dbReference type="Gene3D" id="6.10.340.10">
    <property type="match status" value="1"/>
</dbReference>
<sequence length="493" mass="53817">MNLTLTQRLLIVFSVLLLACSGASAWLQIRSSDLHEKEVVQGLSRDLAAHIAGSATLMDANGLRPDAVRQLFGQLMAVNPSVEVYLLDNEGRIKGDDAPAGRVKRQQIDLAPVRRFIAGDALPILGDDPRSLDGGKVFSAAPLQTAGQPPSGYIYVVLQGEAHDQLAARVAASSVLRTTLWSMALVALLCLVAGLMAFGFITRPLRRLTEAMRQFDANGEPDTQPKVPRSSSAGRRDEIAVLEATFTQMADRIGEQWRALTRQDQQRRELLANISHDLRTPLTSLHGYLETLSLKADTLSDVERKRYLGIALAQSVKVGRLAQALFELARLEHGNVQPALEDFSLVDLVQDVFQKFELPAEARRIQLRANIPPRLPAVSADLGMIERVLTNLLDNAIRHTPAEGAIDVELAYRDGKVQVMVSDTGPGIPPEMREGLFERPFSAGGAHRGGGFGLLIVQRMLQLHHSRIRLVERDGGTGTTFSFELPISAAVHA</sequence>
<dbReference type="Proteomes" id="UP000184693">
    <property type="component" value="Unassembled WGS sequence"/>
</dbReference>
<dbReference type="PROSITE" id="PS50885">
    <property type="entry name" value="HAMP"/>
    <property type="match status" value="1"/>
</dbReference>
<evidence type="ECO:0000259" key="13">
    <source>
        <dbReference type="PROSITE" id="PS50885"/>
    </source>
</evidence>
<dbReference type="CDD" id="cd06225">
    <property type="entry name" value="HAMP"/>
    <property type="match status" value="1"/>
</dbReference>
<dbReference type="PROSITE" id="PS50109">
    <property type="entry name" value="HIS_KIN"/>
    <property type="match status" value="1"/>
</dbReference>
<keyword evidence="4" id="KW-0597">Phosphoprotein</keyword>
<evidence type="ECO:0000256" key="11">
    <source>
        <dbReference type="SAM" id="Phobius"/>
    </source>
</evidence>
<accession>A0A1N6JFT4</accession>
<evidence type="ECO:0000256" key="6">
    <source>
        <dbReference type="ARBA" id="ARBA00022692"/>
    </source>
</evidence>
<dbReference type="EMBL" id="FSRM01000002">
    <property type="protein sequence ID" value="SIO43212.1"/>
    <property type="molecule type" value="Genomic_DNA"/>
</dbReference>
<keyword evidence="5" id="KW-0808">Transferase</keyword>
<evidence type="ECO:0000256" key="8">
    <source>
        <dbReference type="ARBA" id="ARBA00022989"/>
    </source>
</evidence>
<dbReference type="AlphaFoldDB" id="A0A1N6JFT4"/>
<keyword evidence="7 14" id="KW-0418">Kinase</keyword>
<dbReference type="FunFam" id="1.10.287.130:FF:000001">
    <property type="entry name" value="Two-component sensor histidine kinase"/>
    <property type="match status" value="1"/>
</dbReference>
<keyword evidence="6 11" id="KW-0812">Transmembrane</keyword>
<dbReference type="GO" id="GO:0005886">
    <property type="term" value="C:plasma membrane"/>
    <property type="evidence" value="ECO:0007669"/>
    <property type="project" value="TreeGrafter"/>
</dbReference>
<dbReference type="EC" id="2.7.13.3" evidence="3"/>
<dbReference type="Gene3D" id="3.30.565.10">
    <property type="entry name" value="Histidine kinase-like ATPase, C-terminal domain"/>
    <property type="match status" value="1"/>
</dbReference>
<dbReference type="Gene3D" id="1.10.287.130">
    <property type="match status" value="1"/>
</dbReference>
<dbReference type="Pfam" id="PF00672">
    <property type="entry name" value="HAMP"/>
    <property type="match status" value="1"/>
</dbReference>
<dbReference type="CDD" id="cd00082">
    <property type="entry name" value="HisKA"/>
    <property type="match status" value="1"/>
</dbReference>
<evidence type="ECO:0000259" key="12">
    <source>
        <dbReference type="PROSITE" id="PS50109"/>
    </source>
</evidence>
<dbReference type="CDD" id="cd00075">
    <property type="entry name" value="HATPase"/>
    <property type="match status" value="1"/>
</dbReference>
<dbReference type="InterPro" id="IPR004358">
    <property type="entry name" value="Sig_transdc_His_kin-like_C"/>
</dbReference>
<evidence type="ECO:0000313" key="15">
    <source>
        <dbReference type="Proteomes" id="UP000184693"/>
    </source>
</evidence>
<comment type="subcellular location">
    <subcellularLocation>
        <location evidence="2">Membrane</location>
    </subcellularLocation>
</comment>
<keyword evidence="9" id="KW-0902">Two-component regulatory system</keyword>
<evidence type="ECO:0000256" key="7">
    <source>
        <dbReference type="ARBA" id="ARBA00022777"/>
    </source>
</evidence>
<evidence type="ECO:0000256" key="1">
    <source>
        <dbReference type="ARBA" id="ARBA00000085"/>
    </source>
</evidence>
<dbReference type="InterPro" id="IPR050428">
    <property type="entry name" value="TCS_sensor_his_kinase"/>
</dbReference>
<dbReference type="InterPro" id="IPR003594">
    <property type="entry name" value="HATPase_dom"/>
</dbReference>
<dbReference type="RefSeq" id="WP_074266469.1">
    <property type="nucleotide sequence ID" value="NZ_FSRM01000002.1"/>
</dbReference>
<keyword evidence="10 11" id="KW-0472">Membrane</keyword>
<protein>
    <recommendedName>
        <fullName evidence="3">histidine kinase</fullName>
        <ecNumber evidence="3">2.7.13.3</ecNumber>
    </recommendedName>
</protein>
<feature type="transmembrane region" description="Helical" evidence="11">
    <location>
        <begin position="180"/>
        <end position="202"/>
    </location>
</feature>
<gene>
    <name evidence="14" type="ORF">SAMN05444168_4368</name>
</gene>
<comment type="catalytic activity">
    <reaction evidence="1">
        <text>ATP + protein L-histidine = ADP + protein N-phospho-L-histidine.</text>
        <dbReference type="EC" id="2.7.13.3"/>
    </reaction>
</comment>
<dbReference type="InterPro" id="IPR036890">
    <property type="entry name" value="HATPase_C_sf"/>
</dbReference>
<feature type="domain" description="HAMP" evidence="13">
    <location>
        <begin position="199"/>
        <end position="258"/>
    </location>
</feature>
<evidence type="ECO:0000256" key="10">
    <source>
        <dbReference type="ARBA" id="ARBA00023136"/>
    </source>
</evidence>
<name>A0A1N6JFT4_9BURK</name>
<evidence type="ECO:0000256" key="4">
    <source>
        <dbReference type="ARBA" id="ARBA00022553"/>
    </source>
</evidence>
<dbReference type="PANTHER" id="PTHR45436:SF5">
    <property type="entry name" value="SENSOR HISTIDINE KINASE TRCS"/>
    <property type="match status" value="1"/>
</dbReference>
<dbReference type="PANTHER" id="PTHR45436">
    <property type="entry name" value="SENSOR HISTIDINE KINASE YKOH"/>
    <property type="match status" value="1"/>
</dbReference>
<dbReference type="GO" id="GO:0000155">
    <property type="term" value="F:phosphorelay sensor kinase activity"/>
    <property type="evidence" value="ECO:0007669"/>
    <property type="project" value="InterPro"/>
</dbReference>
<evidence type="ECO:0000256" key="3">
    <source>
        <dbReference type="ARBA" id="ARBA00012438"/>
    </source>
</evidence>